<keyword evidence="3" id="KW-0677">Repeat</keyword>
<comment type="caution">
    <text evidence="5">The sequence shown here is derived from an EMBL/GenBank/DDBJ whole genome shotgun (WGS) entry which is preliminary data.</text>
</comment>
<dbReference type="AlphaFoldDB" id="A0A814C5C9"/>
<dbReference type="EMBL" id="CAJOBC010002112">
    <property type="protein sequence ID" value="CAF3716159.1"/>
    <property type="molecule type" value="Genomic_DNA"/>
</dbReference>
<dbReference type="InterPro" id="IPR027038">
    <property type="entry name" value="RanGap"/>
</dbReference>
<feature type="compositionally biased region" description="Polar residues" evidence="4">
    <location>
        <begin position="318"/>
        <end position="329"/>
    </location>
</feature>
<dbReference type="EMBL" id="CAJNOQ010002112">
    <property type="protein sequence ID" value="CAF0939466.1"/>
    <property type="molecule type" value="Genomic_DNA"/>
</dbReference>
<feature type="compositionally biased region" description="Low complexity" evidence="4">
    <location>
        <begin position="334"/>
        <end position="365"/>
    </location>
</feature>
<organism evidence="5 7">
    <name type="scientific">Didymodactylos carnosus</name>
    <dbReference type="NCBI Taxonomy" id="1234261"/>
    <lineage>
        <taxon>Eukaryota</taxon>
        <taxon>Metazoa</taxon>
        <taxon>Spiralia</taxon>
        <taxon>Gnathifera</taxon>
        <taxon>Rotifera</taxon>
        <taxon>Eurotatoria</taxon>
        <taxon>Bdelloidea</taxon>
        <taxon>Philodinida</taxon>
        <taxon>Philodinidae</taxon>
        <taxon>Didymodactylos</taxon>
    </lineage>
</organism>
<dbReference type="InterPro" id="IPR032675">
    <property type="entry name" value="LRR_dom_sf"/>
</dbReference>
<dbReference type="InterPro" id="IPR001611">
    <property type="entry name" value="Leu-rich_rpt"/>
</dbReference>
<evidence type="ECO:0000256" key="3">
    <source>
        <dbReference type="ARBA" id="ARBA00022737"/>
    </source>
</evidence>
<protein>
    <submittedName>
        <fullName evidence="5">Uncharacterized protein</fullName>
    </submittedName>
</protein>
<evidence type="ECO:0000313" key="5">
    <source>
        <dbReference type="EMBL" id="CAF0939466.1"/>
    </source>
</evidence>
<evidence type="ECO:0000256" key="2">
    <source>
        <dbReference type="ARBA" id="ARBA00022614"/>
    </source>
</evidence>
<name>A0A814C5C9_9BILA</name>
<evidence type="ECO:0000256" key="4">
    <source>
        <dbReference type="SAM" id="MobiDB-lite"/>
    </source>
</evidence>
<dbReference type="GO" id="GO:0031267">
    <property type="term" value="F:small GTPase binding"/>
    <property type="evidence" value="ECO:0007669"/>
    <property type="project" value="TreeGrafter"/>
</dbReference>
<dbReference type="SUPFAM" id="SSF52047">
    <property type="entry name" value="RNI-like"/>
    <property type="match status" value="1"/>
</dbReference>
<accession>A0A814C5C9</accession>
<dbReference type="PANTHER" id="PTHR24113:SF12">
    <property type="entry name" value="RAN GTPASE-ACTIVATING PROTEIN 1"/>
    <property type="match status" value="1"/>
</dbReference>
<evidence type="ECO:0000313" key="7">
    <source>
        <dbReference type="Proteomes" id="UP000663829"/>
    </source>
</evidence>
<dbReference type="Pfam" id="PF13516">
    <property type="entry name" value="LRR_6"/>
    <property type="match status" value="6"/>
</dbReference>
<evidence type="ECO:0000256" key="1">
    <source>
        <dbReference type="ARBA" id="ARBA00022468"/>
    </source>
</evidence>
<dbReference type="GO" id="GO:0005829">
    <property type="term" value="C:cytosol"/>
    <property type="evidence" value="ECO:0007669"/>
    <property type="project" value="TreeGrafter"/>
</dbReference>
<dbReference type="OrthoDB" id="120976at2759"/>
<dbReference type="Proteomes" id="UP000681722">
    <property type="component" value="Unassembled WGS sequence"/>
</dbReference>
<keyword evidence="1" id="KW-0343">GTPase activation</keyword>
<dbReference type="Gene3D" id="3.80.10.10">
    <property type="entry name" value="Ribonuclease Inhibitor"/>
    <property type="match status" value="2"/>
</dbReference>
<dbReference type="GO" id="GO:0048471">
    <property type="term" value="C:perinuclear region of cytoplasm"/>
    <property type="evidence" value="ECO:0007669"/>
    <property type="project" value="TreeGrafter"/>
</dbReference>
<gene>
    <name evidence="5" type="ORF">GPM918_LOCUS10628</name>
    <name evidence="6" type="ORF">SRO942_LOCUS10629</name>
</gene>
<dbReference type="GO" id="GO:0005096">
    <property type="term" value="F:GTPase activator activity"/>
    <property type="evidence" value="ECO:0007669"/>
    <property type="project" value="UniProtKB-KW"/>
</dbReference>
<dbReference type="Proteomes" id="UP000663829">
    <property type="component" value="Unassembled WGS sequence"/>
</dbReference>
<proteinExistence type="predicted"/>
<keyword evidence="2" id="KW-0433">Leucine-rich repeat</keyword>
<dbReference type="GO" id="GO:0006913">
    <property type="term" value="P:nucleocytoplasmic transport"/>
    <property type="evidence" value="ECO:0007669"/>
    <property type="project" value="TreeGrafter"/>
</dbReference>
<evidence type="ECO:0000313" key="6">
    <source>
        <dbReference type="EMBL" id="CAF3716159.1"/>
    </source>
</evidence>
<feature type="region of interest" description="Disordered" evidence="4">
    <location>
        <begin position="318"/>
        <end position="365"/>
    </location>
</feature>
<feature type="non-terminal residue" evidence="5">
    <location>
        <position position="859"/>
    </location>
</feature>
<reference evidence="5" key="1">
    <citation type="submission" date="2021-02" db="EMBL/GenBank/DDBJ databases">
        <authorList>
            <person name="Nowell W R."/>
        </authorList>
    </citation>
    <scope>NUCLEOTIDE SEQUENCE</scope>
</reference>
<dbReference type="GO" id="GO:0005634">
    <property type="term" value="C:nucleus"/>
    <property type="evidence" value="ECO:0007669"/>
    <property type="project" value="TreeGrafter"/>
</dbReference>
<sequence length="859" mass="94661">KYLRTKEMAVSNTQDLIVDEAELSHPITITRGKISRTYLVIAYPSQITRNITNSHADGTTTPDPKAVKRCRWYTTGIIRFHVNPETGFIYEARPNLHELEITLECILDKSHKQQLANHGEERYGLKLTVDNFVICPFQTFLAQLTIDIDGIVKTFYGTLMNNKELHPMRIIFNIEDSDELSKITSKLARPHDNHIILSYDYSLRGTSTAHASLDVTAEEVSQINLEKQIFGTSKAGSMMVSRSFMDKVSAGISSKLSVVEKIGVGASSCGHDLIKQEIINAISDGGFKKLSIDDIKQLESNDMGVTDDLKANMINSVSGSQANSSTSYQHSLDKSSSANSSNILHANSGASNQSGSQSSNSSLSHGGNVDVGFKLFSGKGGYNYDNKNASESAYDNSNSYDNKDHAHKTNKMSQLNENSGSNSNSNMARGEIHGQIRQVKNIDVAIVHRLNVAKGFKISLVRWHHQLSTACVKGRITTKDDTETLDEIQARQKTEGQANVNRQEYVPTTTHKPEIKKSTTLNVSEEIWELAGQLSSNKTPSELNLSSKKLSDNEIEVICDKLKTNQSLKELDLSYNISDTSALLLSNALKTNRNLVRLNLSFNQISDEGVRSLSDALKQNHCLTILNLSSNQIGDDGVQLLSNALKENHSLMELNLSSNRITDAGARSLSNALKVNRNLTILHLSTNIIGDDGALSLSDALKQNQSLIKFYLSFNQIGDAGGRSLTKSNEKPNQNRVDDVLRNTIDQYDILHTLPFADYILALSVPDQLLARVLSTGISIKGDGMFLSYTGVRTSDQGKTWLVNGVDISISNPNYNVATTEYARANTEFNNANVPILQQVNVTQTQSLINYLNTKYAPC</sequence>
<keyword evidence="7" id="KW-1185">Reference proteome</keyword>
<dbReference type="PANTHER" id="PTHR24113">
    <property type="entry name" value="RAN GTPASE-ACTIVATING PROTEIN 1"/>
    <property type="match status" value="1"/>
</dbReference>
<dbReference type="SMART" id="SM00368">
    <property type="entry name" value="LRR_RI"/>
    <property type="match status" value="6"/>
</dbReference>
<dbReference type="PROSITE" id="PS51450">
    <property type="entry name" value="LRR"/>
    <property type="match status" value="1"/>
</dbReference>